<keyword evidence="3" id="KW-1185">Reference proteome</keyword>
<evidence type="ECO:0000313" key="2">
    <source>
        <dbReference type="EMBL" id="EPQ54900.1"/>
    </source>
</evidence>
<dbReference type="InterPro" id="IPR000182">
    <property type="entry name" value="GNAT_dom"/>
</dbReference>
<evidence type="ECO:0000313" key="3">
    <source>
        <dbReference type="Proteomes" id="UP000030669"/>
    </source>
</evidence>
<dbReference type="Gene3D" id="3.40.630.30">
    <property type="match status" value="1"/>
</dbReference>
<dbReference type="HOGENOM" id="CLU_056607_4_0_1"/>
<sequence length="141" mass="16022">TIFLRHSVLWPDQAVSYVCLPEDEKGKHYGAFVQETNSPICVVSLFAEPLPCAVPEFDSNSTIAVRFRKFACAPSYQGRGIGTALLKHAFISARTHLSASVVWCDARLSASRWYEKRGMRPFGESFWKGDIEYTRMWIAVW</sequence>
<dbReference type="EMBL" id="KB469303">
    <property type="protein sequence ID" value="EPQ54900.1"/>
    <property type="molecule type" value="Genomic_DNA"/>
</dbReference>
<dbReference type="GO" id="GO:0016747">
    <property type="term" value="F:acyltransferase activity, transferring groups other than amino-acyl groups"/>
    <property type="evidence" value="ECO:0007669"/>
    <property type="project" value="InterPro"/>
</dbReference>
<dbReference type="GeneID" id="19306197"/>
<dbReference type="CDD" id="cd04301">
    <property type="entry name" value="NAT_SF"/>
    <property type="match status" value="1"/>
</dbReference>
<dbReference type="eggNOG" id="ENOG502SQF7">
    <property type="taxonomic scope" value="Eukaryota"/>
</dbReference>
<protein>
    <recommendedName>
        <fullName evidence="1">N-acetyltransferase domain-containing protein</fullName>
    </recommendedName>
</protein>
<name>S7RKI9_GLOTA</name>
<dbReference type="PROSITE" id="PS51186">
    <property type="entry name" value="GNAT"/>
    <property type="match status" value="1"/>
</dbReference>
<dbReference type="SUPFAM" id="SSF55729">
    <property type="entry name" value="Acyl-CoA N-acyltransferases (Nat)"/>
    <property type="match status" value="1"/>
</dbReference>
<dbReference type="OrthoDB" id="410198at2759"/>
<dbReference type="AlphaFoldDB" id="S7RKI9"/>
<feature type="non-terminal residue" evidence="2">
    <location>
        <position position="1"/>
    </location>
</feature>
<organism evidence="2 3">
    <name type="scientific">Gloeophyllum trabeum (strain ATCC 11539 / FP-39264 / Madison 617)</name>
    <name type="common">Brown rot fungus</name>
    <dbReference type="NCBI Taxonomy" id="670483"/>
    <lineage>
        <taxon>Eukaryota</taxon>
        <taxon>Fungi</taxon>
        <taxon>Dikarya</taxon>
        <taxon>Basidiomycota</taxon>
        <taxon>Agaricomycotina</taxon>
        <taxon>Agaricomycetes</taxon>
        <taxon>Gloeophyllales</taxon>
        <taxon>Gloeophyllaceae</taxon>
        <taxon>Gloeophyllum</taxon>
    </lineage>
</organism>
<reference evidence="2 3" key="1">
    <citation type="journal article" date="2012" name="Science">
        <title>The Paleozoic origin of enzymatic lignin decomposition reconstructed from 31 fungal genomes.</title>
        <authorList>
            <person name="Floudas D."/>
            <person name="Binder M."/>
            <person name="Riley R."/>
            <person name="Barry K."/>
            <person name="Blanchette R.A."/>
            <person name="Henrissat B."/>
            <person name="Martinez A.T."/>
            <person name="Otillar R."/>
            <person name="Spatafora J.W."/>
            <person name="Yadav J.S."/>
            <person name="Aerts A."/>
            <person name="Benoit I."/>
            <person name="Boyd A."/>
            <person name="Carlson A."/>
            <person name="Copeland A."/>
            <person name="Coutinho P.M."/>
            <person name="de Vries R.P."/>
            <person name="Ferreira P."/>
            <person name="Findley K."/>
            <person name="Foster B."/>
            <person name="Gaskell J."/>
            <person name="Glotzer D."/>
            <person name="Gorecki P."/>
            <person name="Heitman J."/>
            <person name="Hesse C."/>
            <person name="Hori C."/>
            <person name="Igarashi K."/>
            <person name="Jurgens J.A."/>
            <person name="Kallen N."/>
            <person name="Kersten P."/>
            <person name="Kohler A."/>
            <person name="Kuees U."/>
            <person name="Kumar T.K.A."/>
            <person name="Kuo A."/>
            <person name="LaButti K."/>
            <person name="Larrondo L.F."/>
            <person name="Lindquist E."/>
            <person name="Ling A."/>
            <person name="Lombard V."/>
            <person name="Lucas S."/>
            <person name="Lundell T."/>
            <person name="Martin R."/>
            <person name="McLaughlin D.J."/>
            <person name="Morgenstern I."/>
            <person name="Morin E."/>
            <person name="Murat C."/>
            <person name="Nagy L.G."/>
            <person name="Nolan M."/>
            <person name="Ohm R.A."/>
            <person name="Patyshakuliyeva A."/>
            <person name="Rokas A."/>
            <person name="Ruiz-Duenas F.J."/>
            <person name="Sabat G."/>
            <person name="Salamov A."/>
            <person name="Samejima M."/>
            <person name="Schmutz J."/>
            <person name="Slot J.C."/>
            <person name="St John F."/>
            <person name="Stenlid J."/>
            <person name="Sun H."/>
            <person name="Sun S."/>
            <person name="Syed K."/>
            <person name="Tsang A."/>
            <person name="Wiebenga A."/>
            <person name="Young D."/>
            <person name="Pisabarro A."/>
            <person name="Eastwood D.C."/>
            <person name="Martin F."/>
            <person name="Cullen D."/>
            <person name="Grigoriev I.V."/>
            <person name="Hibbett D.S."/>
        </authorList>
    </citation>
    <scope>NUCLEOTIDE SEQUENCE [LARGE SCALE GENOMIC DNA]</scope>
    <source>
        <strain evidence="2 3">ATCC 11539</strain>
    </source>
</reference>
<feature type="domain" description="N-acetyltransferase" evidence="1">
    <location>
        <begin position="1"/>
        <end position="141"/>
    </location>
</feature>
<dbReference type="KEGG" id="gtr:GLOTRDRAFT_43454"/>
<dbReference type="Proteomes" id="UP000030669">
    <property type="component" value="Unassembled WGS sequence"/>
</dbReference>
<proteinExistence type="predicted"/>
<dbReference type="Pfam" id="PF13508">
    <property type="entry name" value="Acetyltransf_7"/>
    <property type="match status" value="1"/>
</dbReference>
<evidence type="ECO:0000259" key="1">
    <source>
        <dbReference type="PROSITE" id="PS51186"/>
    </source>
</evidence>
<accession>S7RKI9</accession>
<dbReference type="InterPro" id="IPR016181">
    <property type="entry name" value="Acyl_CoA_acyltransferase"/>
</dbReference>
<dbReference type="OMA" id="WCDARES"/>
<dbReference type="RefSeq" id="XP_007866682.1">
    <property type="nucleotide sequence ID" value="XM_007868491.1"/>
</dbReference>
<gene>
    <name evidence="2" type="ORF">GLOTRDRAFT_43454</name>
</gene>